<gene>
    <name evidence="2" type="ORF">OVS_04090</name>
</gene>
<evidence type="ECO:0000313" key="3">
    <source>
        <dbReference type="Proteomes" id="UP000018745"/>
    </source>
</evidence>
<protein>
    <submittedName>
        <fullName evidence="2">Uncharacterized protein</fullName>
    </submittedName>
</protein>
<dbReference type="Proteomes" id="UP000018745">
    <property type="component" value="Chromosome"/>
</dbReference>
<evidence type="ECO:0000256" key="1">
    <source>
        <dbReference type="SAM" id="MobiDB-lite"/>
    </source>
</evidence>
<feature type="compositionally biased region" description="Acidic residues" evidence="1">
    <location>
        <begin position="161"/>
        <end position="177"/>
    </location>
</feature>
<evidence type="ECO:0000313" key="2">
    <source>
        <dbReference type="EMBL" id="AHC40549.1"/>
    </source>
</evidence>
<feature type="compositionally biased region" description="Basic and acidic residues" evidence="1">
    <location>
        <begin position="115"/>
        <end position="127"/>
    </location>
</feature>
<accession>A0ABN4BRM1</accession>
<feature type="region of interest" description="Disordered" evidence="1">
    <location>
        <begin position="27"/>
        <end position="178"/>
    </location>
</feature>
<feature type="compositionally biased region" description="Low complexity" evidence="1">
    <location>
        <begin position="128"/>
        <end position="139"/>
    </location>
</feature>
<organism evidence="2 3">
    <name type="scientific">Mycoplasma ovis str. Michigan</name>
    <dbReference type="NCBI Taxonomy" id="1415773"/>
    <lineage>
        <taxon>Bacteria</taxon>
        <taxon>Bacillati</taxon>
        <taxon>Mycoplasmatota</taxon>
        <taxon>Mollicutes</taxon>
        <taxon>Mycoplasmataceae</taxon>
        <taxon>Mycoplasma</taxon>
    </lineage>
</organism>
<feature type="compositionally biased region" description="Basic and acidic residues" evidence="1">
    <location>
        <begin position="55"/>
        <end position="87"/>
    </location>
</feature>
<reference evidence="2 3" key="1">
    <citation type="journal article" date="2014" name="Genome Announc.">
        <title>Complete Genome Sequence of Mycoplasma ovis Strain Michigan, a Hemoplasma of Sheep with Two Distinct 16S rRNA Genes.</title>
        <authorList>
            <person name="Deshuillers P.L."/>
            <person name="Santos A.P."/>
            <person name="do Nascimento N.C."/>
            <person name="Hampel J.A."/>
            <person name="Bergin I.L."/>
            <person name="Dyson M.C."/>
            <person name="Messick J.B."/>
        </authorList>
    </citation>
    <scope>NUCLEOTIDE SEQUENCE [LARGE SCALE GENOMIC DNA]</scope>
    <source>
        <strain evidence="2 3">Michigan</strain>
    </source>
</reference>
<proteinExistence type="predicted"/>
<feature type="compositionally biased region" description="Basic and acidic residues" evidence="1">
    <location>
        <begin position="97"/>
        <end position="106"/>
    </location>
</feature>
<name>A0ABN4BRM1_9MOLU</name>
<feature type="compositionally biased region" description="Polar residues" evidence="1">
    <location>
        <begin position="143"/>
        <end position="160"/>
    </location>
</feature>
<keyword evidence="3" id="KW-1185">Reference proteome</keyword>
<feature type="compositionally biased region" description="Polar residues" evidence="1">
    <location>
        <begin position="27"/>
        <end position="53"/>
    </location>
</feature>
<dbReference type="EMBL" id="CP006935">
    <property type="protein sequence ID" value="AHC40549.1"/>
    <property type="molecule type" value="Genomic_DNA"/>
</dbReference>
<sequence>MTAVAFVGSSTGAVIGTTLTKKSDTLEPSTVVLSESSTGSTESFPEVQETTNVRHPADESSEPEKNIGEERKQTESDVSTVKDKDENSPPTAIARTELPEEPKKSDSLPASESSSKVEEKGEEKEMGQKVVVQPQVVQKNLEDNSFVQDNQVAESTSDSVASEEDDLHSDEENEEESVLTNNWFSIESRDPDVVEGDEFASRECEQSLVGDQITLKCPWNNYGPKTTISFHIDLNSEPELKNRNWSDLKEITVTPGLSNNAILDVVFYTQGNSSEEVTVFLKGR</sequence>